<feature type="binding site" description="via persulfide group" evidence="8">
    <location>
        <position position="394"/>
    </location>
    <ligand>
        <name>hybrid [4Fe-2O-2S] cluster</name>
        <dbReference type="ChEBI" id="CHEBI:60519"/>
    </ligand>
</feature>
<feature type="binding site" evidence="8">
    <location>
        <position position="21"/>
    </location>
    <ligand>
        <name>[4Fe-4S] cluster</name>
        <dbReference type="ChEBI" id="CHEBI:49883"/>
    </ligand>
</feature>
<comment type="caution">
    <text evidence="9">The sequence shown here is derived from an EMBL/GenBank/DDBJ whole genome shotgun (WGS) entry which is preliminary data.</text>
</comment>
<keyword evidence="5 8" id="KW-0560">Oxidoreductase</keyword>
<evidence type="ECO:0000256" key="1">
    <source>
        <dbReference type="ARBA" id="ARBA00004496"/>
    </source>
</evidence>
<comment type="cofactor">
    <cofactor evidence="8">
        <name>hybrid [4Fe-2O-2S] cluster</name>
        <dbReference type="ChEBI" id="CHEBI:60519"/>
    </cofactor>
    <text evidence="8">Binds 1 hybrid [4Fe-2O-2S] cluster.</text>
</comment>
<dbReference type="GO" id="GO:0004601">
    <property type="term" value="F:peroxidase activity"/>
    <property type="evidence" value="ECO:0007669"/>
    <property type="project" value="TreeGrafter"/>
</dbReference>
<dbReference type="GO" id="GO:0051539">
    <property type="term" value="F:4 iron, 4 sulfur cluster binding"/>
    <property type="evidence" value="ECO:0007669"/>
    <property type="project" value="UniProtKB-KW"/>
</dbReference>
<dbReference type="InterPro" id="IPR004137">
    <property type="entry name" value="HCP/CODH"/>
</dbReference>
<dbReference type="InterPro" id="IPR010048">
    <property type="entry name" value="Hydroxylam_reduct"/>
</dbReference>
<feature type="binding site" evidence="8">
    <location>
        <position position="447"/>
    </location>
    <ligand>
        <name>hybrid [4Fe-2O-2S] cluster</name>
        <dbReference type="ChEBI" id="CHEBI:60519"/>
    </ligand>
</feature>
<feature type="binding site" evidence="8">
    <location>
        <position position="3"/>
    </location>
    <ligand>
        <name>[4Fe-4S] cluster</name>
        <dbReference type="ChEBI" id="CHEBI:49883"/>
    </ligand>
</feature>
<dbReference type="PANTHER" id="PTHR30109:SF0">
    <property type="entry name" value="HYDROXYLAMINE REDUCTASE"/>
    <property type="match status" value="1"/>
</dbReference>
<comment type="catalytic activity">
    <reaction evidence="8">
        <text>A + NH4(+) + H2O = hydroxylamine + AH2 + H(+)</text>
        <dbReference type="Rhea" id="RHEA:22052"/>
        <dbReference type="ChEBI" id="CHEBI:13193"/>
        <dbReference type="ChEBI" id="CHEBI:15377"/>
        <dbReference type="ChEBI" id="CHEBI:15378"/>
        <dbReference type="ChEBI" id="CHEBI:15429"/>
        <dbReference type="ChEBI" id="CHEBI:17499"/>
        <dbReference type="ChEBI" id="CHEBI:28938"/>
        <dbReference type="EC" id="1.7.99.1"/>
    </reaction>
</comment>
<feature type="binding site" evidence="8">
    <location>
        <position position="484"/>
    </location>
    <ligand>
        <name>hybrid [4Fe-2O-2S] cluster</name>
        <dbReference type="ChEBI" id="CHEBI:60519"/>
    </ligand>
</feature>
<dbReference type="AlphaFoldDB" id="A0A7Z7FD02"/>
<keyword evidence="6 8" id="KW-0408">Iron</keyword>
<keyword evidence="7 8" id="KW-0411">Iron-sulfur</keyword>
<dbReference type="Pfam" id="PF03063">
    <property type="entry name" value="Prismane"/>
    <property type="match status" value="1"/>
</dbReference>
<organism evidence="9 10">
    <name type="scientific">Methanolobus vulcani</name>
    <dbReference type="NCBI Taxonomy" id="38026"/>
    <lineage>
        <taxon>Archaea</taxon>
        <taxon>Methanobacteriati</taxon>
        <taxon>Methanobacteriota</taxon>
        <taxon>Stenosarchaea group</taxon>
        <taxon>Methanomicrobia</taxon>
        <taxon>Methanosarcinales</taxon>
        <taxon>Methanosarcinaceae</taxon>
        <taxon>Methanolobus</taxon>
    </lineage>
</organism>
<dbReference type="InterPro" id="IPR016099">
    <property type="entry name" value="Prismane-like_a/b-sand"/>
</dbReference>
<evidence type="ECO:0000256" key="8">
    <source>
        <dbReference type="HAMAP-Rule" id="MF_00069"/>
    </source>
</evidence>
<feature type="binding site" evidence="8">
    <location>
        <position position="6"/>
    </location>
    <ligand>
        <name>[4Fe-4S] cluster</name>
        <dbReference type="ChEBI" id="CHEBI:49883"/>
    </ligand>
</feature>
<comment type="function">
    <text evidence="8">Catalyzes the reduction of hydroxylamine to form NH(3) and H(2)O.</text>
</comment>
<dbReference type="Gene3D" id="3.40.50.2030">
    <property type="match status" value="2"/>
</dbReference>
<feature type="modified residue" description="Cysteine persulfide" evidence="8">
    <location>
        <position position="394"/>
    </location>
</feature>
<dbReference type="PANTHER" id="PTHR30109">
    <property type="entry name" value="HYDROXYLAMINE REDUCTASE"/>
    <property type="match status" value="1"/>
</dbReference>
<dbReference type="FunFam" id="3.40.50.2030:FF:000002">
    <property type="entry name" value="Hydroxylamine reductase"/>
    <property type="match status" value="1"/>
</dbReference>
<feature type="binding site" evidence="8">
    <location>
        <position position="482"/>
    </location>
    <ligand>
        <name>hybrid [4Fe-2O-2S] cluster</name>
        <dbReference type="ChEBI" id="CHEBI:60519"/>
    </ligand>
</feature>
<dbReference type="GO" id="GO:0005737">
    <property type="term" value="C:cytoplasm"/>
    <property type="evidence" value="ECO:0007669"/>
    <property type="project" value="UniProtKB-SubCell"/>
</dbReference>
<dbReference type="OrthoDB" id="21311at2157"/>
<proteinExistence type="inferred from homology"/>
<feature type="binding site" evidence="8">
    <location>
        <position position="236"/>
    </location>
    <ligand>
        <name>hybrid [4Fe-2O-2S] cluster</name>
        <dbReference type="ChEBI" id="CHEBI:60519"/>
    </ligand>
</feature>
<protein>
    <recommendedName>
        <fullName evidence="8">Hydroxylamine reductase</fullName>
        <ecNumber evidence="8">1.7.99.1</ecNumber>
    </recommendedName>
    <alternativeName>
        <fullName evidence="8">Hybrid-cluster protein</fullName>
        <shortName evidence="8">HCP</shortName>
    </alternativeName>
    <alternativeName>
        <fullName evidence="8">Prismane protein</fullName>
    </alternativeName>
</protein>
<sequence>MFCYQCEETMNGEGCTKNGMCGKKGDVADLQDNLIYVLKSIAFYNQKARKANISENSTDNFMLDALFSTITNTDFRASGIQERIDRGFHIQNEIRQKLLENNALDENDLPEIATLTPENLSDRNTGILATEDEDIRSLRELLIFGIKGIAAYGHHAMMLGNYNKKINSFVEEGLVATTDDSLNDKDLISLVLKCGEKGFDVMADLDRVNTVAFGNPEPTQVNIGTRDNPGILVSGHDLKDLKQLLDQTEGTGVDVYTHGEMLPANSYPEFKKYEHLVGNYGGSWWHQKQEFESFNGPILLTSNCIVPPRESYIDRLYTTGSVGYDGAKHIIAKDGQKDFSALIKQAKTCEAPVQLEEGTIMGGFAYNSVLSNADKIVDAVKTGKIKKFIVMAGCDGRHKDRQYYTDFAEALPEDTVILTAGCAKYRYNKLNLGDIDGIPRVLDAGQCNDSFSLIVIAQGLMARLGFTDVNEAPISYNIAWYEQKAVLVLLTLLRLEIQNITLGPTLPAFVSPNVLKVLVEKFNITPNTTVEEDMERLLK</sequence>
<dbReference type="EC" id="1.7.99.1" evidence="8"/>
<evidence type="ECO:0000256" key="5">
    <source>
        <dbReference type="ARBA" id="ARBA00023002"/>
    </source>
</evidence>
<name>A0A7Z7FD02_9EURY</name>
<dbReference type="InterPro" id="IPR016100">
    <property type="entry name" value="Prismane_a-bundle"/>
</dbReference>
<comment type="subcellular location">
    <subcellularLocation>
        <location evidence="1 8">Cytoplasm</location>
    </subcellularLocation>
</comment>
<evidence type="ECO:0000313" key="9">
    <source>
        <dbReference type="EMBL" id="SDG05293.1"/>
    </source>
</evidence>
<evidence type="ECO:0000313" key="10">
    <source>
        <dbReference type="Proteomes" id="UP000199259"/>
    </source>
</evidence>
<dbReference type="NCBIfam" id="NF003658">
    <property type="entry name" value="PRK05290.1"/>
    <property type="match status" value="1"/>
</dbReference>
<dbReference type="Gene3D" id="1.20.1270.20">
    <property type="match status" value="2"/>
</dbReference>
<dbReference type="SUPFAM" id="SSF56821">
    <property type="entry name" value="Prismane protein-like"/>
    <property type="match status" value="1"/>
</dbReference>
<accession>A0A7Z7FD02</accession>
<dbReference type="FunFam" id="3.40.50.2030:FF:000001">
    <property type="entry name" value="Hydroxylamine reductase"/>
    <property type="match status" value="1"/>
</dbReference>
<dbReference type="HAMAP" id="MF_00069">
    <property type="entry name" value="Hydroxylam_reduct"/>
    <property type="match status" value="1"/>
</dbReference>
<dbReference type="GO" id="GO:0050418">
    <property type="term" value="F:hydroxylamine reductase activity"/>
    <property type="evidence" value="ECO:0007669"/>
    <property type="project" value="UniProtKB-UniRule"/>
</dbReference>
<keyword evidence="4 8" id="KW-0479">Metal-binding</keyword>
<dbReference type="NCBIfam" id="TIGR01703">
    <property type="entry name" value="hybrid_clust"/>
    <property type="match status" value="1"/>
</dbReference>
<evidence type="ECO:0000256" key="2">
    <source>
        <dbReference type="ARBA" id="ARBA00022485"/>
    </source>
</evidence>
<keyword evidence="2 8" id="KW-0004">4Fe-4S</keyword>
<keyword evidence="3 8" id="KW-0963">Cytoplasm</keyword>
<evidence type="ECO:0000256" key="7">
    <source>
        <dbReference type="ARBA" id="ARBA00023014"/>
    </source>
</evidence>
<dbReference type="InterPro" id="IPR011254">
    <property type="entry name" value="Prismane-like_sf"/>
</dbReference>
<dbReference type="Proteomes" id="UP000199259">
    <property type="component" value="Unassembled WGS sequence"/>
</dbReference>
<feature type="binding site" evidence="8">
    <location>
        <position position="422"/>
    </location>
    <ligand>
        <name>hybrid [4Fe-2O-2S] cluster</name>
        <dbReference type="ChEBI" id="CHEBI:60519"/>
    </ligand>
</feature>
<gene>
    <name evidence="8" type="primary">hcp</name>
    <name evidence="9" type="ORF">SAMN04488589_2050</name>
</gene>
<evidence type="ECO:0000256" key="4">
    <source>
        <dbReference type="ARBA" id="ARBA00022723"/>
    </source>
</evidence>
<evidence type="ECO:0000256" key="3">
    <source>
        <dbReference type="ARBA" id="ARBA00022490"/>
    </source>
</evidence>
<feature type="binding site" evidence="8">
    <location>
        <position position="15"/>
    </location>
    <ligand>
        <name>[4Fe-4S] cluster</name>
        <dbReference type="ChEBI" id="CHEBI:49883"/>
    </ligand>
</feature>
<dbReference type="PIRSF" id="PIRSF000076">
    <property type="entry name" value="HCP"/>
    <property type="match status" value="1"/>
</dbReference>
<comment type="cofactor">
    <cofactor evidence="8">
        <name>[4Fe-4S] cluster</name>
        <dbReference type="ChEBI" id="CHEBI:49883"/>
    </cofactor>
    <text evidence="8">Binds 1 [4Fe-4S] cluster.</text>
</comment>
<dbReference type="CDD" id="cd01914">
    <property type="entry name" value="HCP"/>
    <property type="match status" value="1"/>
</dbReference>
<feature type="binding site" evidence="8">
    <location>
        <position position="260"/>
    </location>
    <ligand>
        <name>hybrid [4Fe-2O-2S] cluster</name>
        <dbReference type="ChEBI" id="CHEBI:60519"/>
    </ligand>
</feature>
<evidence type="ECO:0000256" key="6">
    <source>
        <dbReference type="ARBA" id="ARBA00023004"/>
    </source>
</evidence>
<comment type="similarity">
    <text evidence="8">Belongs to the HCP family.</text>
</comment>
<dbReference type="GO" id="GO:0046872">
    <property type="term" value="F:metal ion binding"/>
    <property type="evidence" value="ECO:0007669"/>
    <property type="project" value="UniProtKB-KW"/>
</dbReference>
<reference evidence="9 10" key="1">
    <citation type="submission" date="2016-10" db="EMBL/GenBank/DDBJ databases">
        <authorList>
            <person name="Varghese N."/>
            <person name="Submissions S."/>
        </authorList>
    </citation>
    <scope>NUCLEOTIDE SEQUENCE [LARGE SCALE GENOMIC DNA]</scope>
    <source>
        <strain evidence="9 10">PL 12/M</strain>
    </source>
</reference>
<dbReference type="RefSeq" id="WP_091710338.1">
    <property type="nucleotide sequence ID" value="NZ_FNCA01000006.1"/>
</dbReference>
<keyword evidence="10" id="KW-1185">Reference proteome</keyword>
<dbReference type="EMBL" id="FNCA01000006">
    <property type="protein sequence ID" value="SDG05293.1"/>
    <property type="molecule type" value="Genomic_DNA"/>
</dbReference>
<feature type="binding site" evidence="8">
    <location>
        <position position="304"/>
    </location>
    <ligand>
        <name>hybrid [4Fe-2O-2S] cluster</name>
        <dbReference type="ChEBI" id="CHEBI:60519"/>
    </ligand>
</feature>
<dbReference type="GO" id="GO:0042542">
    <property type="term" value="P:response to hydrogen peroxide"/>
    <property type="evidence" value="ECO:0007669"/>
    <property type="project" value="TreeGrafter"/>
</dbReference>